<feature type="transmembrane region" description="Helical" evidence="1">
    <location>
        <begin position="387"/>
        <end position="408"/>
    </location>
</feature>
<dbReference type="Proteomes" id="UP000466307">
    <property type="component" value="Unassembled WGS sequence"/>
</dbReference>
<feature type="transmembrane region" description="Helical" evidence="1">
    <location>
        <begin position="356"/>
        <end position="375"/>
    </location>
</feature>
<dbReference type="RefSeq" id="WP_157079461.1">
    <property type="nucleotide sequence ID" value="NZ_JAADZU010000020.1"/>
</dbReference>
<keyword evidence="1" id="KW-0472">Membrane</keyword>
<feature type="transmembrane region" description="Helical" evidence="1">
    <location>
        <begin position="332"/>
        <end position="350"/>
    </location>
</feature>
<gene>
    <name evidence="2" type="ORF">GYA93_08530</name>
</gene>
<reference evidence="2 3" key="1">
    <citation type="submission" date="2020-01" db="EMBL/GenBank/DDBJ databases">
        <title>Investigation of new actinobacteria for the biodesulphurisation of diesel fuel.</title>
        <authorList>
            <person name="Athi Narayanan S.M."/>
        </authorList>
    </citation>
    <scope>NUCLEOTIDE SEQUENCE [LARGE SCALE GENOMIC DNA]</scope>
    <source>
        <strain evidence="2 3">213E</strain>
    </source>
</reference>
<accession>A0A7K3LNK5</accession>
<evidence type="ECO:0000313" key="2">
    <source>
        <dbReference type="EMBL" id="NDK89621.1"/>
    </source>
</evidence>
<evidence type="ECO:0000256" key="1">
    <source>
        <dbReference type="SAM" id="Phobius"/>
    </source>
</evidence>
<sequence>MSVGVAVYRETSDGVDRQVSGTADRQISNTAGHQISDTVDRRIAIVVVASVVVLAATIRVGFAWAKGLLGSSFGFDESVYFLGAQHVVAGEFPYRDFVFVHPPGMLLALTPFAWLAELTTDSAAMAVAKVVFGLLGAACAGLVAWLLLRFGVVAALFGGGLYAVWSAAVWGETMLMMGPLLNVAMLVALLSVRRPGGAPVAGVVLGLALTVKLWAIVPLVVVGLWVLARHGWRYLVRFTGGAGVGVLVIVLPFFLMAPGRMIADVIGFQSGRPRSGPGLGERVFFFTGSLIGHGRLPNVVWLIVGAMAVVLVAAPVIVAVRGRVVPSRWDETVWWSVLASGVLAALAWAPSFYGHYTGFAAPALCLLAGYGLFVLRRNLSRVRVRQVVTGVAALGLAVLALAAGRVIAGGHVQPPDLAGAAAGHDCVWMHDPGALIEADVSGDQVERGCPMFVDRYAVAMGEVSVSDAEQTAALPGATGYQRAIVEQFRGSDVVLVSEIQLAELAPDTVAVLGAEFTRADDVGRYQRWVRTGG</sequence>
<feature type="transmembrane region" description="Helical" evidence="1">
    <location>
        <begin position="150"/>
        <end position="168"/>
    </location>
</feature>
<keyword evidence="1" id="KW-1133">Transmembrane helix</keyword>
<keyword evidence="3" id="KW-1185">Reference proteome</keyword>
<feature type="transmembrane region" description="Helical" evidence="1">
    <location>
        <begin position="234"/>
        <end position="255"/>
    </location>
</feature>
<feature type="transmembrane region" description="Helical" evidence="1">
    <location>
        <begin position="43"/>
        <end position="65"/>
    </location>
</feature>
<feature type="transmembrane region" description="Helical" evidence="1">
    <location>
        <begin position="97"/>
        <end position="116"/>
    </location>
</feature>
<keyword evidence="1" id="KW-0812">Transmembrane</keyword>
<comment type="caution">
    <text evidence="2">The sequence shown here is derived from an EMBL/GenBank/DDBJ whole genome shotgun (WGS) entry which is preliminary data.</text>
</comment>
<evidence type="ECO:0000313" key="3">
    <source>
        <dbReference type="Proteomes" id="UP000466307"/>
    </source>
</evidence>
<name>A0A7K3LNK5_9ACTN</name>
<dbReference type="AlphaFoldDB" id="A0A7K3LNK5"/>
<protein>
    <submittedName>
        <fullName evidence="2">DUF2029 domain-containing protein</fullName>
    </submittedName>
</protein>
<dbReference type="EMBL" id="JAADZU010000020">
    <property type="protein sequence ID" value="NDK89621.1"/>
    <property type="molecule type" value="Genomic_DNA"/>
</dbReference>
<feature type="transmembrane region" description="Helical" evidence="1">
    <location>
        <begin position="175"/>
        <end position="192"/>
    </location>
</feature>
<feature type="transmembrane region" description="Helical" evidence="1">
    <location>
        <begin position="204"/>
        <end position="227"/>
    </location>
</feature>
<feature type="transmembrane region" description="Helical" evidence="1">
    <location>
        <begin position="123"/>
        <end position="144"/>
    </location>
</feature>
<feature type="transmembrane region" description="Helical" evidence="1">
    <location>
        <begin position="299"/>
        <end position="320"/>
    </location>
</feature>
<proteinExistence type="predicted"/>
<organism evidence="2 3">
    <name type="scientific">Gordonia desulfuricans</name>
    <dbReference type="NCBI Taxonomy" id="89051"/>
    <lineage>
        <taxon>Bacteria</taxon>
        <taxon>Bacillati</taxon>
        <taxon>Actinomycetota</taxon>
        <taxon>Actinomycetes</taxon>
        <taxon>Mycobacteriales</taxon>
        <taxon>Gordoniaceae</taxon>
        <taxon>Gordonia</taxon>
    </lineage>
</organism>